<proteinExistence type="inferred from homology"/>
<feature type="region of interest" description="Disordered" evidence="13">
    <location>
        <begin position="1076"/>
        <end position="1100"/>
    </location>
</feature>
<organism evidence="16 17">
    <name type="scientific">Scophthalmus maximus</name>
    <name type="common">Turbot</name>
    <name type="synonym">Psetta maxima</name>
    <dbReference type="NCBI Taxonomy" id="52904"/>
    <lineage>
        <taxon>Eukaryota</taxon>
        <taxon>Metazoa</taxon>
        <taxon>Chordata</taxon>
        <taxon>Craniata</taxon>
        <taxon>Vertebrata</taxon>
        <taxon>Euteleostomi</taxon>
        <taxon>Actinopterygii</taxon>
        <taxon>Neopterygii</taxon>
        <taxon>Teleostei</taxon>
        <taxon>Neoteleostei</taxon>
        <taxon>Acanthomorphata</taxon>
        <taxon>Carangaria</taxon>
        <taxon>Pleuronectiformes</taxon>
        <taxon>Pleuronectoidei</taxon>
        <taxon>Scophthalmidae</taxon>
        <taxon>Scophthalmus</taxon>
    </lineage>
</organism>
<evidence type="ECO:0000256" key="6">
    <source>
        <dbReference type="ARBA" id="ARBA00022737"/>
    </source>
</evidence>
<dbReference type="FunFam" id="1.10.10.10:FF:000032">
    <property type="entry name" value="Forkhead box protein O4"/>
    <property type="match status" value="1"/>
</dbReference>
<feature type="region of interest" description="Disordered" evidence="13">
    <location>
        <begin position="1271"/>
        <end position="1315"/>
    </location>
</feature>
<keyword evidence="5" id="KW-0678">Repressor</keyword>
<dbReference type="PROSITE" id="PS50039">
    <property type="entry name" value="FORK_HEAD_3"/>
    <property type="match status" value="1"/>
</dbReference>
<accession>A0A6A4TQU6</accession>
<dbReference type="SMART" id="SM00561">
    <property type="entry name" value="MBT"/>
    <property type="match status" value="2"/>
</dbReference>
<dbReference type="PANTHER" id="PTHR45767:SF5">
    <property type="entry name" value="FORKHEAD BOX PROTEIN O6"/>
    <property type="match status" value="1"/>
</dbReference>
<dbReference type="GO" id="GO:0005737">
    <property type="term" value="C:cytoplasm"/>
    <property type="evidence" value="ECO:0007669"/>
    <property type="project" value="UniProtKB-SubCell"/>
</dbReference>
<gene>
    <name evidence="16" type="ORF">F2P81_002133</name>
</gene>
<name>A0A6A4TQU6_SCOMX</name>
<dbReference type="InterPro" id="IPR001660">
    <property type="entry name" value="SAM"/>
</dbReference>
<dbReference type="InterPro" id="IPR032067">
    <property type="entry name" value="FOXO-TAD"/>
</dbReference>
<evidence type="ECO:0000256" key="12">
    <source>
        <dbReference type="PROSITE-ProRule" id="PRU00459"/>
    </source>
</evidence>
<dbReference type="PRINTS" id="PR00053">
    <property type="entry name" value="FORKHEAD"/>
</dbReference>
<feature type="domain" description="SAM" evidence="15">
    <location>
        <begin position="1317"/>
        <end position="1382"/>
    </location>
</feature>
<sequence length="1382" mass="151268">MLMMEDDELDAHQVDSDFEPQSRPRSCTWPLPCPEDFPGGHEVSGALALANIKVEPEDVPACRAGLVGGTPAELKHPAGAPAPAGATHPCLAGAALDGTGPLRKAKSSRRNAWGNQSYADLITRAIESTAEKRLTLSQIYDWMVRYVPYFKDKGDSNSSAGWKNSIRHNLSLHTRFIRVQNEGTGKSSWWMLNPDGGKMGKSPRRRAVSMDNSTKYLKSKGRVRGKRVGRPGIGAGSAVVGLQSSPDHGSPPQKGLPGVGGATGTDGEFDAWTDLHSRASSSASTLSGRLSPILAEEEPEEPEEGGLSCSTSPHLYPSPTSARSPSMGAGNHCPPLEQLPQLANLAGAISLDEQLVEESYHHHHQQQQQRQQHPVVGRHKHQTPVYHYSSAVKGQSSYGAGVYGATGMGLLCHHSPMQTIQENKPASFSGTMRAYSSTNALQSLLTGGPAGQQYCSKDMILGQERESHPMIGQASNGVSSNHHSHHPGHHNGHSHSHNGPHSHSSAHNHNRTHSHTPSHNHNSVTNHNSTHSLSHNSHNLNQSHNHTTPRAAALAPRGNSNQLQTYNHKTPYLYSPPSHAHLPASTTLPPNPAGMLGMPQDSCHVATAPHPRHNHYPDPQHQCMTNGPYHHGPGMGNGNIGSHYHGYHQPHTHERLPADLDIDMFHGSLDCDVESILLHDIMDSGEEMDFNFDCSLAQGVGIGMVCFIFKTPFTHADNPCSRVTPSFCVSPEQRLSSAGLRDCSQIRAAVASQPQRLASACATFAYESVLKRPENTALEQGLVARNVNNLIPIYRNGRTEWRPLLHRELGQYCWSMRKPVPQKAIEWKDARRIKHARSGRPSRVPSQYQGHFSWEKYLKETGAVAAPTSCFRQSPTPPVNEFKAGMKLEAQDPRNTTSTCIATVVGLTGSRLRLRLDGSDNKNDFWRLVDSSEIQPIGSCEKNGGMLQPPLGFRLNASSWPMFLLKTLNGAEMAPSRIFHKQEPPAPEQNSFQVGMKLEAVDRKNPHFICPATVGALRGVEVLVTFDGWRGAFDYYCRYDSRDVFPVGWCALTGDNLQSPGTKGINLNVGLGKESRLDGGRHGWPRTASDWPRANQGQAACQLGTEDSSAAGPDSGTTDQDPKEKRAQAWQQVCVYLNKYGKVGPHLEQRRIQQLPDHFGPGRASSVLQQCVQACVDSAHNQSTVFSCLKSGQGGEVISAYFDEQQHTLTLPTVSSVTYVLRFLEKLCHNLHCDPLFGSQPVARGGLHYNTHTYPKGESFVENTVVTSEHLKKSPLSPNSTALTPGLRSPTKLLHPNNFTGSLRESPRPSGQDPNLWTVDNVMQYIRDIDPVLAPHADLFRKHEIDGKALLLLRSDMMMKYMGLKLGPALKLTFHIDKLKRP</sequence>
<dbReference type="CDD" id="cd20063">
    <property type="entry name" value="FH_FOXO6"/>
    <property type="match status" value="1"/>
</dbReference>
<dbReference type="Pfam" id="PF00536">
    <property type="entry name" value="SAM_1"/>
    <property type="match status" value="1"/>
</dbReference>
<dbReference type="PROSITE" id="PS00658">
    <property type="entry name" value="FORK_HEAD_2"/>
    <property type="match status" value="1"/>
</dbReference>
<feature type="compositionally biased region" description="Basic residues" evidence="13">
    <location>
        <begin position="482"/>
        <end position="518"/>
    </location>
</feature>
<evidence type="ECO:0000256" key="13">
    <source>
        <dbReference type="SAM" id="MobiDB-lite"/>
    </source>
</evidence>
<dbReference type="EMBL" id="VEVO01000002">
    <property type="protein sequence ID" value="KAF0045604.1"/>
    <property type="molecule type" value="Genomic_DNA"/>
</dbReference>
<comment type="similarity">
    <text evidence="3">Belongs to the SCM family.</text>
</comment>
<evidence type="ECO:0000256" key="4">
    <source>
        <dbReference type="ARBA" id="ARBA00022490"/>
    </source>
</evidence>
<feature type="region of interest" description="Disordered" evidence="13">
    <location>
        <begin position="220"/>
        <end position="270"/>
    </location>
</feature>
<keyword evidence="8 11" id="KW-0238">DNA-binding</keyword>
<dbReference type="InterPro" id="IPR004092">
    <property type="entry name" value="Mbt"/>
</dbReference>
<dbReference type="SMART" id="SM00454">
    <property type="entry name" value="SAM"/>
    <property type="match status" value="1"/>
</dbReference>
<dbReference type="GO" id="GO:0005634">
    <property type="term" value="C:nucleus"/>
    <property type="evidence" value="ECO:0007669"/>
    <property type="project" value="UniProtKB-SubCell"/>
</dbReference>
<dbReference type="SUPFAM" id="SSF46785">
    <property type="entry name" value="Winged helix' DNA-binding domain"/>
    <property type="match status" value="1"/>
</dbReference>
<keyword evidence="6" id="KW-0677">Repeat</keyword>
<evidence type="ECO:0000256" key="9">
    <source>
        <dbReference type="ARBA" id="ARBA00023163"/>
    </source>
</evidence>
<dbReference type="CDD" id="cd09578">
    <property type="entry name" value="SAM_Scm"/>
    <property type="match status" value="1"/>
</dbReference>
<evidence type="ECO:0000256" key="3">
    <source>
        <dbReference type="ARBA" id="ARBA00008469"/>
    </source>
</evidence>
<dbReference type="PROSITE" id="PS50105">
    <property type="entry name" value="SAM_DOMAIN"/>
    <property type="match status" value="1"/>
</dbReference>
<keyword evidence="7" id="KW-0805">Transcription regulation</keyword>
<dbReference type="Pfam" id="PF12140">
    <property type="entry name" value="SLED"/>
    <property type="match status" value="1"/>
</dbReference>
<feature type="compositionally biased region" description="Low complexity" evidence="13">
    <location>
        <begin position="519"/>
        <end position="548"/>
    </location>
</feature>
<dbReference type="Gene3D" id="3.90.1150.190">
    <property type="entry name" value="SLED domain"/>
    <property type="match status" value="1"/>
</dbReference>
<evidence type="ECO:0000259" key="14">
    <source>
        <dbReference type="PROSITE" id="PS50039"/>
    </source>
</evidence>
<dbReference type="InterPro" id="IPR036390">
    <property type="entry name" value="WH_DNA-bd_sf"/>
</dbReference>
<protein>
    <submittedName>
        <fullName evidence="16">Uncharacterized protein</fullName>
    </submittedName>
</protein>
<dbReference type="SMART" id="SM00339">
    <property type="entry name" value="FH"/>
    <property type="match status" value="1"/>
</dbReference>
<feature type="compositionally biased region" description="Polar residues" evidence="13">
    <location>
        <begin position="308"/>
        <end position="324"/>
    </location>
</feature>
<dbReference type="Pfam" id="PF02820">
    <property type="entry name" value="MBT"/>
    <property type="match status" value="2"/>
</dbReference>
<dbReference type="InterPro" id="IPR001766">
    <property type="entry name" value="Fork_head_dom"/>
</dbReference>
<evidence type="ECO:0000256" key="1">
    <source>
        <dbReference type="ARBA" id="ARBA00004123"/>
    </source>
</evidence>
<dbReference type="Gene3D" id="1.10.150.50">
    <property type="entry name" value="Transcription Factor, Ets-1"/>
    <property type="match status" value="1"/>
</dbReference>
<dbReference type="GO" id="GO:0001945">
    <property type="term" value="P:lymph vessel development"/>
    <property type="evidence" value="ECO:0007669"/>
    <property type="project" value="UniProtKB-ARBA"/>
</dbReference>
<dbReference type="InterPro" id="IPR021987">
    <property type="entry name" value="SLED"/>
</dbReference>
<dbReference type="GO" id="GO:0000981">
    <property type="term" value="F:DNA-binding transcription factor activity, RNA polymerase II-specific"/>
    <property type="evidence" value="ECO:0007669"/>
    <property type="project" value="TreeGrafter"/>
</dbReference>
<feature type="region of interest" description="Disordered" evidence="13">
    <location>
        <begin position="295"/>
        <end position="335"/>
    </location>
</feature>
<feature type="compositionally biased region" description="Basic residues" evidence="13">
    <location>
        <begin position="220"/>
        <end position="229"/>
    </location>
</feature>
<evidence type="ECO:0000259" key="15">
    <source>
        <dbReference type="PROSITE" id="PS50105"/>
    </source>
</evidence>
<comment type="subcellular location">
    <subcellularLocation>
        <location evidence="2">Cytoplasm</location>
    </subcellularLocation>
    <subcellularLocation>
        <location evidence="1 11">Nucleus</location>
    </subcellularLocation>
</comment>
<evidence type="ECO:0000256" key="7">
    <source>
        <dbReference type="ARBA" id="ARBA00023015"/>
    </source>
</evidence>
<feature type="region of interest" description="Disordered" evidence="13">
    <location>
        <begin position="188"/>
        <end position="207"/>
    </location>
</feature>
<feature type="DNA-binding region" description="Fork-head" evidence="11">
    <location>
        <begin position="113"/>
        <end position="207"/>
    </location>
</feature>
<evidence type="ECO:0000256" key="2">
    <source>
        <dbReference type="ARBA" id="ARBA00004496"/>
    </source>
</evidence>
<feature type="compositionally biased region" description="Acidic residues" evidence="13">
    <location>
        <begin position="295"/>
        <end position="304"/>
    </location>
</feature>
<dbReference type="Pfam" id="PF16675">
    <property type="entry name" value="FOXO_KIX_bdg"/>
    <property type="match status" value="1"/>
</dbReference>
<feature type="repeat" description="MBT" evidence="12">
    <location>
        <begin position="958"/>
        <end position="1060"/>
    </location>
</feature>
<dbReference type="Pfam" id="PF00250">
    <property type="entry name" value="Forkhead"/>
    <property type="match status" value="1"/>
</dbReference>
<dbReference type="InterPro" id="IPR047410">
    <property type="entry name" value="FH_FOXO6"/>
</dbReference>
<evidence type="ECO:0000256" key="10">
    <source>
        <dbReference type="ARBA" id="ARBA00023242"/>
    </source>
</evidence>
<dbReference type="InterPro" id="IPR013761">
    <property type="entry name" value="SAM/pointed_sf"/>
</dbReference>
<dbReference type="Gene3D" id="2.30.30.140">
    <property type="match status" value="2"/>
</dbReference>
<keyword evidence="4" id="KW-0963">Cytoplasm</keyword>
<dbReference type="InterPro" id="IPR032068">
    <property type="entry name" value="FOXO_KIX-bd"/>
</dbReference>
<dbReference type="SUPFAM" id="SSF47769">
    <property type="entry name" value="SAM/Pointed domain"/>
    <property type="match status" value="1"/>
</dbReference>
<evidence type="ECO:0000313" key="16">
    <source>
        <dbReference type="EMBL" id="KAF0045604.1"/>
    </source>
</evidence>
<dbReference type="InterPro" id="IPR036388">
    <property type="entry name" value="WH-like_DNA-bd_sf"/>
</dbReference>
<dbReference type="InterPro" id="IPR038348">
    <property type="entry name" value="SLED_sf"/>
</dbReference>
<evidence type="ECO:0000256" key="8">
    <source>
        <dbReference type="ARBA" id="ARBA00023125"/>
    </source>
</evidence>
<feature type="region of interest" description="Disordered" evidence="13">
    <location>
        <begin position="470"/>
        <end position="565"/>
    </location>
</feature>
<comment type="caution">
    <text evidence="16">The sequence shown here is derived from an EMBL/GenBank/DDBJ whole genome shotgun (WGS) entry which is preliminary data.</text>
</comment>
<dbReference type="PANTHER" id="PTHR45767">
    <property type="entry name" value="FORKHEAD BOX PROTEIN O"/>
    <property type="match status" value="1"/>
</dbReference>
<dbReference type="SUPFAM" id="SSF63748">
    <property type="entry name" value="Tudor/PWWP/MBT"/>
    <property type="match status" value="2"/>
</dbReference>
<evidence type="ECO:0000256" key="11">
    <source>
        <dbReference type="PROSITE-ProRule" id="PRU00089"/>
    </source>
</evidence>
<feature type="domain" description="Fork-head" evidence="14">
    <location>
        <begin position="113"/>
        <end position="207"/>
    </location>
</feature>
<keyword evidence="9" id="KW-0804">Transcription</keyword>
<dbReference type="FunFam" id="2.30.30.140:FF:000016">
    <property type="entry name" value="polycomb protein SCMH1 isoform X1"/>
    <property type="match status" value="1"/>
</dbReference>
<reference evidence="16 17" key="1">
    <citation type="submission" date="2019-06" db="EMBL/GenBank/DDBJ databases">
        <title>Draft genomes of female and male turbot (Scophthalmus maximus).</title>
        <authorList>
            <person name="Xu H."/>
            <person name="Xu X.-W."/>
            <person name="Shao C."/>
            <person name="Chen S."/>
        </authorList>
    </citation>
    <scope>NUCLEOTIDE SEQUENCE [LARGE SCALE GENOMIC DNA]</scope>
    <source>
        <strain evidence="16">Ysfricsl-2016a</strain>
        <tissue evidence="16">Blood</tissue>
    </source>
</reference>
<feature type="region of interest" description="Disordered" evidence="13">
    <location>
        <begin position="1105"/>
        <end position="1124"/>
    </location>
</feature>
<feature type="repeat" description="MBT" evidence="12">
    <location>
        <begin position="852"/>
        <end position="950"/>
    </location>
</feature>
<evidence type="ECO:0000256" key="5">
    <source>
        <dbReference type="ARBA" id="ARBA00022491"/>
    </source>
</evidence>
<dbReference type="InterPro" id="IPR030456">
    <property type="entry name" value="TF_fork_head_CS_2"/>
</dbReference>
<dbReference type="GO" id="GO:0000978">
    <property type="term" value="F:RNA polymerase II cis-regulatory region sequence-specific DNA binding"/>
    <property type="evidence" value="ECO:0007669"/>
    <property type="project" value="TreeGrafter"/>
</dbReference>
<dbReference type="Gene3D" id="1.10.10.10">
    <property type="entry name" value="Winged helix-like DNA-binding domain superfamily/Winged helix DNA-binding domain"/>
    <property type="match status" value="1"/>
</dbReference>
<dbReference type="Pfam" id="PF16676">
    <property type="entry name" value="FOXO-TAD"/>
    <property type="match status" value="1"/>
</dbReference>
<dbReference type="InterPro" id="IPR047531">
    <property type="entry name" value="SAM_Scm-like"/>
</dbReference>
<dbReference type="PROSITE" id="PS51079">
    <property type="entry name" value="MBT"/>
    <property type="match status" value="2"/>
</dbReference>
<dbReference type="Proteomes" id="UP000438429">
    <property type="component" value="Unassembled WGS sequence"/>
</dbReference>
<keyword evidence="10 11" id="KW-0539">Nucleus</keyword>
<evidence type="ECO:0000313" key="17">
    <source>
        <dbReference type="Proteomes" id="UP000438429"/>
    </source>
</evidence>